<protein>
    <submittedName>
        <fullName evidence="3">Flagellar biosynthesis protein FlgD</fullName>
    </submittedName>
</protein>
<keyword evidence="3" id="KW-0966">Cell projection</keyword>
<dbReference type="Proteomes" id="UP001199296">
    <property type="component" value="Unassembled WGS sequence"/>
</dbReference>
<evidence type="ECO:0000313" key="4">
    <source>
        <dbReference type="Proteomes" id="UP001199296"/>
    </source>
</evidence>
<keyword evidence="3" id="KW-0969">Cilium</keyword>
<dbReference type="RefSeq" id="WP_229345792.1">
    <property type="nucleotide sequence ID" value="NZ_JAJFAT010000009.1"/>
</dbReference>
<organism evidence="3 4">
    <name type="scientific">Halanaerobium polyolivorans</name>
    <dbReference type="NCBI Taxonomy" id="2886943"/>
    <lineage>
        <taxon>Bacteria</taxon>
        <taxon>Bacillati</taxon>
        <taxon>Bacillota</taxon>
        <taxon>Clostridia</taxon>
        <taxon>Halanaerobiales</taxon>
        <taxon>Halanaerobiaceae</taxon>
        <taxon>Halanaerobium</taxon>
    </lineage>
</organism>
<gene>
    <name evidence="3" type="ORF">LJ207_07690</name>
</gene>
<dbReference type="InterPro" id="IPR005648">
    <property type="entry name" value="FlgD"/>
</dbReference>
<evidence type="ECO:0000313" key="3">
    <source>
        <dbReference type="EMBL" id="MCC3145203.1"/>
    </source>
</evidence>
<evidence type="ECO:0000256" key="1">
    <source>
        <dbReference type="ARBA" id="ARBA00010577"/>
    </source>
</evidence>
<sequence>MIDLATDNSVEIAQSQQNEENQFDNQQELGQDVFFELLITQLNNQDPLKPMENTEFVSQMAEFSSLEKSEKIYQLLADKLDTNQVLNNANLIGKEIAAEFNGIVLKGEVTSVMAKNDQTVAVLDDGSEIEVENIKAVSAKEQG</sequence>
<keyword evidence="4" id="KW-1185">Reference proteome</keyword>
<comment type="caution">
    <text evidence="3">The sequence shown here is derived from an EMBL/GenBank/DDBJ whole genome shotgun (WGS) entry which is preliminary data.</text>
</comment>
<dbReference type="GO" id="GO:0044781">
    <property type="term" value="P:bacterial-type flagellum organization"/>
    <property type="evidence" value="ECO:0007669"/>
    <property type="project" value="UniProtKB-KW"/>
</dbReference>
<reference evidence="3 4" key="1">
    <citation type="submission" date="2021-10" db="EMBL/GenBank/DDBJ databases">
        <authorList>
            <person name="Grouzdev D.S."/>
            <person name="Pantiukh K.S."/>
            <person name="Krutkina M.S."/>
        </authorList>
    </citation>
    <scope>NUCLEOTIDE SEQUENCE [LARGE SCALE GENOMIC DNA]</scope>
    <source>
        <strain evidence="3 4">Z-7514</strain>
    </source>
</reference>
<keyword evidence="2" id="KW-1005">Bacterial flagellum biogenesis</keyword>
<accession>A0AAW4X074</accession>
<dbReference type="EMBL" id="JAJFAT010000009">
    <property type="protein sequence ID" value="MCC3145203.1"/>
    <property type="molecule type" value="Genomic_DNA"/>
</dbReference>
<proteinExistence type="inferred from homology"/>
<dbReference type="Pfam" id="PF03963">
    <property type="entry name" value="FlgD"/>
    <property type="match status" value="1"/>
</dbReference>
<keyword evidence="3" id="KW-0282">Flagellum</keyword>
<name>A0AAW4X074_9FIRM</name>
<dbReference type="AlphaFoldDB" id="A0AAW4X074"/>
<evidence type="ECO:0000256" key="2">
    <source>
        <dbReference type="ARBA" id="ARBA00022795"/>
    </source>
</evidence>
<comment type="similarity">
    <text evidence="1">Belongs to the FlgD family.</text>
</comment>